<evidence type="ECO:0000313" key="3">
    <source>
        <dbReference type="WBParaSite" id="Gr19_v10_g4640.t1"/>
    </source>
</evidence>
<dbReference type="WBParaSite" id="Gr19_v10_g4640.t1">
    <property type="protein sequence ID" value="Gr19_v10_g4640.t1"/>
    <property type="gene ID" value="Gr19_v10_g4640"/>
</dbReference>
<evidence type="ECO:0000313" key="2">
    <source>
        <dbReference type="Proteomes" id="UP000887572"/>
    </source>
</evidence>
<protein>
    <submittedName>
        <fullName evidence="3">CCHC-type domain-containing protein</fullName>
    </submittedName>
</protein>
<reference evidence="3" key="1">
    <citation type="submission" date="2022-11" db="UniProtKB">
        <authorList>
            <consortium name="WormBaseParasite"/>
        </authorList>
    </citation>
    <scope>IDENTIFICATION</scope>
</reference>
<feature type="region of interest" description="Disordered" evidence="1">
    <location>
        <begin position="179"/>
        <end position="200"/>
    </location>
</feature>
<keyword evidence="2" id="KW-1185">Reference proteome</keyword>
<feature type="compositionally biased region" description="Polar residues" evidence="1">
    <location>
        <begin position="180"/>
        <end position="195"/>
    </location>
</feature>
<evidence type="ECO:0000256" key="1">
    <source>
        <dbReference type="SAM" id="MobiDB-lite"/>
    </source>
</evidence>
<name>A0A914HTX5_GLORO</name>
<proteinExistence type="predicted"/>
<sequence length="357" mass="40630">MDKMLADILQQLTNLMKQQHSTPTEPSGTCNVPLPDIQPFNNEDESVDFEDGWIASTHPPSVNTSARVDEITTFGFEETKKRLKKVFACQHSLAIDRYDCLRAGRVDGKEFGIFINRLKNHFRKFRYSEMNEDQFKCLVLLTALKAPSEAKLRQYVLSRLTAEETKTSKTPKLFDVVSEELQTTENRGRRPQSSGRKFRAANYGPQVSGRKFRAASFWAAKFEPQASHHQRSHSKQGQAVVLQKGKLPSVNNGIVKKDKAPPNNCYCCGDRHWAQNCPKINWTCRKCSRKGHTEQMCDKIQSFRQNKKNQNQNPKMNMILLPAARINSVHSSNLLRASIRVNSGKIEFILDTSADIT</sequence>
<dbReference type="AlphaFoldDB" id="A0A914HTX5"/>
<accession>A0A914HTX5</accession>
<organism evidence="2 3">
    <name type="scientific">Globodera rostochiensis</name>
    <name type="common">Golden nematode worm</name>
    <name type="synonym">Heterodera rostochiensis</name>
    <dbReference type="NCBI Taxonomy" id="31243"/>
    <lineage>
        <taxon>Eukaryota</taxon>
        <taxon>Metazoa</taxon>
        <taxon>Ecdysozoa</taxon>
        <taxon>Nematoda</taxon>
        <taxon>Chromadorea</taxon>
        <taxon>Rhabditida</taxon>
        <taxon>Tylenchina</taxon>
        <taxon>Tylenchomorpha</taxon>
        <taxon>Tylenchoidea</taxon>
        <taxon>Heteroderidae</taxon>
        <taxon>Heteroderinae</taxon>
        <taxon>Globodera</taxon>
    </lineage>
</organism>
<dbReference type="Proteomes" id="UP000887572">
    <property type="component" value="Unplaced"/>
</dbReference>